<reference evidence="3" key="1">
    <citation type="submission" date="2021-03" db="EMBL/GenBank/DDBJ databases">
        <title>Complete Genome of Pseudoalteromonas xiamenensis STKMTI.2, a new potential marine bacterium producing anti-Vibrio compounds.</title>
        <authorList>
            <person name="Handayani D.P."/>
            <person name="Isnansetyo A."/>
            <person name="Istiqomah I."/>
            <person name="Jumina J."/>
        </authorList>
    </citation>
    <scope>NUCLEOTIDE SEQUENCE</scope>
    <source>
        <strain evidence="3">STKMTI.2</strain>
    </source>
</reference>
<keyword evidence="4" id="KW-1185">Reference proteome</keyword>
<gene>
    <name evidence="3" type="ORF">J5O05_01470</name>
</gene>
<sequence length="827" mass="93086">MLKQSILAVAISTLMLTGCQSTSQSTNSKNFESTTPTSIVQTPLDFGGENITLEQAMADPDWLGRQPESALWGADSNSIVFKQKREGSVVRDLYTVTLSDNMVSSIPLSKLHTVVNSDAISSPDGQFQVYTFEGNIFTKNGITAEVRQLTFGSENVRVDQFLTNGLLAYSKGTSFFTLDVNTGISKELVNLHLVDAPKGVQEPQTLLSKNQLRLIKYIQVQHKNAKDREAYKNEVAAQNDFHFKNDFYLGKGKELVAVSLSPSGKALVVAFKDKKAERSEHDIMPHYVNSDGNIHPKAVRQRVAESTPQNTDFMFIDLEAGEQKSIDLSSMPGFDEDVLAAVKAENAKAKGEKYESKKAPRSINLIEDWAWREGVIQWSSDGSKVAMMLEAWDNKDRWLVTLNADGKSVTTQHRLHDDAWVNYNFNQFGWLHNSSTLYYLSEETGYSQLYLKPVNSKAKRLTDGKFEVSDLTVTKDDQYIYFKSNQKHPGIYEVYRVNTVTGDVNQLTDLNGMTDYKLSPDEQNLLLTHSTIMLPTELYVTSAKGGDKVTRLTYTVSDDFLNKKLIAPKIVAVKSSHTDAPIYAKVYYPADYKEGESGKTRKAVIFNHGAGYLQNSHFGWSGYFREFMFHSLLAQEGYVVMDMDYRASKGYGRDWRTAIYRQMGTPEIQDLADGVTWMAENANVNVNSVGTYGGSYGGFMTFMALFTQPDLFQAGAALRPVADWNYYNHGYTSNILNLPDVDPIAYERSSPIFHAEGLKKPLLINAPMVDDNVFFQGVVRLVQRLIELEKTDFETAIFPVEPHGFVQPSSWLDEYRRIHKLFEENLK</sequence>
<dbReference type="PROSITE" id="PS51257">
    <property type="entry name" value="PROKAR_LIPOPROTEIN"/>
    <property type="match status" value="1"/>
</dbReference>
<dbReference type="SUPFAM" id="SSF53474">
    <property type="entry name" value="alpha/beta-Hydrolases"/>
    <property type="match status" value="1"/>
</dbReference>
<dbReference type="InterPro" id="IPR002469">
    <property type="entry name" value="Peptidase_S9B_N"/>
</dbReference>
<dbReference type="GO" id="GO:0006508">
    <property type="term" value="P:proteolysis"/>
    <property type="evidence" value="ECO:0007669"/>
    <property type="project" value="InterPro"/>
</dbReference>
<dbReference type="Gene3D" id="2.140.10.30">
    <property type="entry name" value="Dipeptidylpeptidase IV, N-terminal domain"/>
    <property type="match status" value="1"/>
</dbReference>
<feature type="domain" description="Peptidase S9 prolyl oligopeptidase catalytic" evidence="1">
    <location>
        <begin position="631"/>
        <end position="827"/>
    </location>
</feature>
<dbReference type="PANTHER" id="PTHR11731:SF193">
    <property type="entry name" value="DIPEPTIDYL PEPTIDASE 9"/>
    <property type="match status" value="1"/>
</dbReference>
<feature type="domain" description="Dipeptidylpeptidase IV N-terminal" evidence="2">
    <location>
        <begin position="376"/>
        <end position="535"/>
    </location>
</feature>
<proteinExistence type="predicted"/>
<dbReference type="GO" id="GO:0008239">
    <property type="term" value="F:dipeptidyl-peptidase activity"/>
    <property type="evidence" value="ECO:0007669"/>
    <property type="project" value="TreeGrafter"/>
</dbReference>
<dbReference type="InterPro" id="IPR050278">
    <property type="entry name" value="Serine_Prot_S9B/DPPIV"/>
</dbReference>
<evidence type="ECO:0000259" key="1">
    <source>
        <dbReference type="Pfam" id="PF00326"/>
    </source>
</evidence>
<dbReference type="InterPro" id="IPR029058">
    <property type="entry name" value="AB_hydrolase_fold"/>
</dbReference>
<dbReference type="Pfam" id="PF00930">
    <property type="entry name" value="DPPIV_N"/>
    <property type="match status" value="1"/>
</dbReference>
<evidence type="ECO:0000313" key="3">
    <source>
        <dbReference type="EMBL" id="QTH71670.1"/>
    </source>
</evidence>
<dbReference type="GO" id="GO:0008236">
    <property type="term" value="F:serine-type peptidase activity"/>
    <property type="evidence" value="ECO:0007669"/>
    <property type="project" value="InterPro"/>
</dbReference>
<dbReference type="RefSeq" id="WP_208843296.1">
    <property type="nucleotide sequence ID" value="NZ_CP072133.1"/>
</dbReference>
<evidence type="ECO:0000313" key="4">
    <source>
        <dbReference type="Proteomes" id="UP000664904"/>
    </source>
</evidence>
<evidence type="ECO:0000259" key="2">
    <source>
        <dbReference type="Pfam" id="PF00930"/>
    </source>
</evidence>
<name>A0A975DH96_9GAMM</name>
<protein>
    <submittedName>
        <fullName evidence="3">S9 family peptidase</fullName>
    </submittedName>
</protein>
<dbReference type="Proteomes" id="UP000664904">
    <property type="component" value="Chromosome"/>
</dbReference>
<dbReference type="Pfam" id="PF00326">
    <property type="entry name" value="Peptidase_S9"/>
    <property type="match status" value="1"/>
</dbReference>
<accession>A0A975DH96</accession>
<organism evidence="3 4">
    <name type="scientific">Pseudoalteromonas xiamenensis</name>
    <dbReference type="NCBI Taxonomy" id="882626"/>
    <lineage>
        <taxon>Bacteria</taxon>
        <taxon>Pseudomonadati</taxon>
        <taxon>Pseudomonadota</taxon>
        <taxon>Gammaproteobacteria</taxon>
        <taxon>Alteromonadales</taxon>
        <taxon>Pseudoalteromonadaceae</taxon>
        <taxon>Pseudoalteromonas</taxon>
    </lineage>
</organism>
<dbReference type="EMBL" id="CP072133">
    <property type="protein sequence ID" value="QTH71670.1"/>
    <property type="molecule type" value="Genomic_DNA"/>
</dbReference>
<dbReference type="PANTHER" id="PTHR11731">
    <property type="entry name" value="PROTEASE FAMILY S9B,C DIPEPTIDYL-PEPTIDASE IV-RELATED"/>
    <property type="match status" value="1"/>
</dbReference>
<dbReference type="Gene3D" id="3.40.50.1820">
    <property type="entry name" value="alpha/beta hydrolase"/>
    <property type="match status" value="1"/>
</dbReference>
<dbReference type="SUPFAM" id="SSF82171">
    <property type="entry name" value="DPP6 N-terminal domain-like"/>
    <property type="match status" value="1"/>
</dbReference>
<dbReference type="InterPro" id="IPR001375">
    <property type="entry name" value="Peptidase_S9_cat"/>
</dbReference>
<dbReference type="KEGG" id="pxi:J5O05_01470"/>
<dbReference type="AlphaFoldDB" id="A0A975DH96"/>